<proteinExistence type="predicted"/>
<dbReference type="AlphaFoldDB" id="A0A9P5CKW9"/>
<reference evidence="1" key="1">
    <citation type="journal article" date="2020" name="Phytopathology">
        <title>Genome sequence of the chestnut blight fungus Cryphonectria parasitica EP155: A fundamental resource for an archetypical invasive plant pathogen.</title>
        <authorList>
            <person name="Crouch J.A."/>
            <person name="Dawe A."/>
            <person name="Aerts A."/>
            <person name="Barry K."/>
            <person name="Churchill A.C.L."/>
            <person name="Grimwood J."/>
            <person name="Hillman B."/>
            <person name="Milgroom M.G."/>
            <person name="Pangilinan J."/>
            <person name="Smith M."/>
            <person name="Salamov A."/>
            <person name="Schmutz J."/>
            <person name="Yadav J."/>
            <person name="Grigoriev I.V."/>
            <person name="Nuss D."/>
        </authorList>
    </citation>
    <scope>NUCLEOTIDE SEQUENCE</scope>
    <source>
        <strain evidence="1">EP155</strain>
    </source>
</reference>
<comment type="caution">
    <text evidence="1">The sequence shown here is derived from an EMBL/GenBank/DDBJ whole genome shotgun (WGS) entry which is preliminary data.</text>
</comment>
<dbReference type="Proteomes" id="UP000803844">
    <property type="component" value="Unassembled WGS sequence"/>
</dbReference>
<name>A0A9P5CKW9_CRYP1</name>
<accession>A0A9P5CKW9</accession>
<dbReference type="OrthoDB" id="5241776at2759"/>
<protein>
    <submittedName>
        <fullName evidence="1">Uncharacterized protein</fullName>
    </submittedName>
</protein>
<dbReference type="EMBL" id="MU032351">
    <property type="protein sequence ID" value="KAF3761225.1"/>
    <property type="molecule type" value="Genomic_DNA"/>
</dbReference>
<sequence length="96" mass="10762">MHDLAFLIKISNRINKSCIRKPSSIPKSIQDRNLLVSCLLENFIKILVCFYCKDCDFGSCKVSSGDSSRCIECIRLSCSKCNIISSSSEKLYNIAT</sequence>
<gene>
    <name evidence="1" type="ORF">M406DRAFT_265771</name>
</gene>
<keyword evidence="2" id="KW-1185">Reference proteome</keyword>
<organism evidence="1 2">
    <name type="scientific">Cryphonectria parasitica (strain ATCC 38755 / EP155)</name>
    <dbReference type="NCBI Taxonomy" id="660469"/>
    <lineage>
        <taxon>Eukaryota</taxon>
        <taxon>Fungi</taxon>
        <taxon>Dikarya</taxon>
        <taxon>Ascomycota</taxon>
        <taxon>Pezizomycotina</taxon>
        <taxon>Sordariomycetes</taxon>
        <taxon>Sordariomycetidae</taxon>
        <taxon>Diaporthales</taxon>
        <taxon>Cryphonectriaceae</taxon>
        <taxon>Cryphonectria-Endothia species complex</taxon>
        <taxon>Cryphonectria</taxon>
    </lineage>
</organism>
<evidence type="ECO:0000313" key="2">
    <source>
        <dbReference type="Proteomes" id="UP000803844"/>
    </source>
</evidence>
<dbReference type="GeneID" id="63834888"/>
<evidence type="ECO:0000313" key="1">
    <source>
        <dbReference type="EMBL" id="KAF3761225.1"/>
    </source>
</evidence>
<dbReference type="RefSeq" id="XP_040772204.1">
    <property type="nucleotide sequence ID" value="XM_040917759.1"/>
</dbReference>